<evidence type="ECO:0000313" key="2">
    <source>
        <dbReference type="Proteomes" id="UP000800036"/>
    </source>
</evidence>
<evidence type="ECO:0000313" key="1">
    <source>
        <dbReference type="EMBL" id="KAF1970859.1"/>
    </source>
</evidence>
<dbReference type="AlphaFoldDB" id="A0A6A5V3L8"/>
<sequence>PPFLYNNFNRFREYTPAYLQRLKGQSVPPIMPLGDTDPYRAIPPIEFSNEKLDLKTINVFTKMWDREKKYTRKPYNLLDNKLKIFFSICYYVDI</sequence>
<dbReference type="Proteomes" id="UP000800036">
    <property type="component" value="Unassembled WGS sequence"/>
</dbReference>
<keyword evidence="2" id="KW-1185">Reference proteome</keyword>
<accession>A0A6A5V3L8</accession>
<name>A0A6A5V3L8_9PLEO</name>
<reference evidence="1" key="1">
    <citation type="journal article" date="2020" name="Stud. Mycol.">
        <title>101 Dothideomycetes genomes: a test case for predicting lifestyles and emergence of pathogens.</title>
        <authorList>
            <person name="Haridas S."/>
            <person name="Albert R."/>
            <person name="Binder M."/>
            <person name="Bloem J."/>
            <person name="Labutti K."/>
            <person name="Salamov A."/>
            <person name="Andreopoulos B."/>
            <person name="Baker S."/>
            <person name="Barry K."/>
            <person name="Bills G."/>
            <person name="Bluhm B."/>
            <person name="Cannon C."/>
            <person name="Castanera R."/>
            <person name="Culley D."/>
            <person name="Daum C."/>
            <person name="Ezra D."/>
            <person name="Gonzalez J."/>
            <person name="Henrissat B."/>
            <person name="Kuo A."/>
            <person name="Liang C."/>
            <person name="Lipzen A."/>
            <person name="Lutzoni F."/>
            <person name="Magnuson J."/>
            <person name="Mondo S."/>
            <person name="Nolan M."/>
            <person name="Ohm R."/>
            <person name="Pangilinan J."/>
            <person name="Park H.-J."/>
            <person name="Ramirez L."/>
            <person name="Alfaro M."/>
            <person name="Sun H."/>
            <person name="Tritt A."/>
            <person name="Yoshinaga Y."/>
            <person name="Zwiers L.-H."/>
            <person name="Turgeon B."/>
            <person name="Goodwin S."/>
            <person name="Spatafora J."/>
            <person name="Crous P."/>
            <person name="Grigoriev I."/>
        </authorList>
    </citation>
    <scope>NUCLEOTIDE SEQUENCE</scope>
    <source>
        <strain evidence="1">CBS 107.79</strain>
    </source>
</reference>
<organism evidence="1 2">
    <name type="scientific">Bimuria novae-zelandiae CBS 107.79</name>
    <dbReference type="NCBI Taxonomy" id="1447943"/>
    <lineage>
        <taxon>Eukaryota</taxon>
        <taxon>Fungi</taxon>
        <taxon>Dikarya</taxon>
        <taxon>Ascomycota</taxon>
        <taxon>Pezizomycotina</taxon>
        <taxon>Dothideomycetes</taxon>
        <taxon>Pleosporomycetidae</taxon>
        <taxon>Pleosporales</taxon>
        <taxon>Massarineae</taxon>
        <taxon>Didymosphaeriaceae</taxon>
        <taxon>Bimuria</taxon>
    </lineage>
</organism>
<gene>
    <name evidence="1" type="ORF">BU23DRAFT_472414</name>
</gene>
<feature type="non-terminal residue" evidence="1">
    <location>
        <position position="1"/>
    </location>
</feature>
<protein>
    <submittedName>
        <fullName evidence="1">Uncharacterized protein</fullName>
    </submittedName>
</protein>
<proteinExistence type="predicted"/>
<dbReference type="EMBL" id="ML976697">
    <property type="protein sequence ID" value="KAF1970859.1"/>
    <property type="molecule type" value="Genomic_DNA"/>
</dbReference>
<dbReference type="OrthoDB" id="3795100at2759"/>